<gene>
    <name evidence="1" type="ORF">BC349_08065</name>
</gene>
<dbReference type="Gene3D" id="2.60.220.30">
    <property type="match status" value="1"/>
</dbReference>
<evidence type="ECO:0000313" key="2">
    <source>
        <dbReference type="Proteomes" id="UP000765802"/>
    </source>
</evidence>
<proteinExistence type="predicted"/>
<dbReference type="EMBL" id="MBUA01000012">
    <property type="protein sequence ID" value="MBC6490982.1"/>
    <property type="molecule type" value="Genomic_DNA"/>
</dbReference>
<name>A0ABR7M7R4_9BACT</name>
<organism evidence="1 2">
    <name type="scientific">Flavihumibacter stibioxidans</name>
    <dbReference type="NCBI Taxonomy" id="1834163"/>
    <lineage>
        <taxon>Bacteria</taxon>
        <taxon>Pseudomonadati</taxon>
        <taxon>Bacteroidota</taxon>
        <taxon>Chitinophagia</taxon>
        <taxon>Chitinophagales</taxon>
        <taxon>Chitinophagaceae</taxon>
        <taxon>Flavihumibacter</taxon>
    </lineage>
</organism>
<keyword evidence="2" id="KW-1185">Reference proteome</keyword>
<evidence type="ECO:0008006" key="3">
    <source>
        <dbReference type="Google" id="ProtNLM"/>
    </source>
</evidence>
<sequence length="420" mass="45288">MLCAGWLMILSFASCNRNNEGPDGPGAIPEVRPRGVAAGDPVTASIGTGGGELKSGDGKLVVKVPAGAVSAATVFSIQPINNTLPGGHLSAYRLLPEGLDFAKPIELLYHYTEEDIVGTAVDALFLAYQKNDGVWSFMTETKLDAAARTLTVTTNHFSDWAPFALFWLNSDPRAVKAGAEAKLTIDITDTYLLAAEHKERAIGKSRLFDRSQGIGAWSLAGSGNLTVSGDKSGAIYKAPSQVAGAASVSITVTLNKVIPEDTLPRRRLSQELNIYKKIRYYQETYFTAKAGNDELNLPAHYYLHEDGNLVVAGVQRTSATPGITIMMNMGSVLKSGVFPWNQDLDPGKAVLGYVLTLTDTYISTHNCDWIASPGAVAVEVVEEDGVTYVQGEFDGRVYRNRSCDDDFSLPVRGEFRVKAR</sequence>
<reference evidence="1 2" key="1">
    <citation type="submission" date="2016-07" db="EMBL/GenBank/DDBJ databases">
        <title>Genome analysis of Flavihumibacter stibioxidans YS-17.</title>
        <authorList>
            <person name="Shi K."/>
            <person name="Han Y."/>
            <person name="Wang G."/>
        </authorList>
    </citation>
    <scope>NUCLEOTIDE SEQUENCE [LARGE SCALE GENOMIC DNA]</scope>
    <source>
        <strain evidence="1 2">YS-17</strain>
    </source>
</reference>
<comment type="caution">
    <text evidence="1">The sequence shown here is derived from an EMBL/GenBank/DDBJ whole genome shotgun (WGS) entry which is preliminary data.</text>
</comment>
<protein>
    <recommendedName>
        <fullName evidence="3">ZU5 domain-containing protein</fullName>
    </recommendedName>
</protein>
<accession>A0ABR7M7R4</accession>
<evidence type="ECO:0000313" key="1">
    <source>
        <dbReference type="EMBL" id="MBC6490982.1"/>
    </source>
</evidence>
<dbReference type="Proteomes" id="UP000765802">
    <property type="component" value="Unassembled WGS sequence"/>
</dbReference>